<proteinExistence type="predicted"/>
<dbReference type="EMBL" id="WBSL01000001">
    <property type="protein sequence ID" value="MPY65556.1"/>
    <property type="molecule type" value="Genomic_DNA"/>
</dbReference>
<name>A0A7X1NU94_9DEIO</name>
<gene>
    <name evidence="2" type="ORF">F8S09_02455</name>
</gene>
<dbReference type="Gene3D" id="2.60.40.4070">
    <property type="match status" value="1"/>
</dbReference>
<organism evidence="2 3">
    <name type="scientific">Deinococcus terrestris</name>
    <dbReference type="NCBI Taxonomy" id="2651870"/>
    <lineage>
        <taxon>Bacteria</taxon>
        <taxon>Thermotogati</taxon>
        <taxon>Deinococcota</taxon>
        <taxon>Deinococci</taxon>
        <taxon>Deinococcales</taxon>
        <taxon>Deinococcaceae</taxon>
        <taxon>Deinococcus</taxon>
    </lineage>
</organism>
<dbReference type="InterPro" id="IPR038144">
    <property type="entry name" value="IPI"/>
</dbReference>
<comment type="caution">
    <text evidence="2">The sequence shown here is derived from an EMBL/GenBank/DDBJ whole genome shotgun (WGS) entry which is preliminary data.</text>
</comment>
<keyword evidence="3" id="KW-1185">Reference proteome</keyword>
<accession>A0A7X1NU94</accession>
<dbReference type="RefSeq" id="WP_152868625.1">
    <property type="nucleotide sequence ID" value="NZ_WBSL01000001.1"/>
</dbReference>
<evidence type="ECO:0008006" key="4">
    <source>
        <dbReference type="Google" id="ProtNLM"/>
    </source>
</evidence>
<sequence>MRRGLLALALALGRGASAQAEFRLDPPTYRVSADDPARPVFTLTVRNEGREAVPLPFSPVTREMACPALQVVRNADARRVHDSGDQGCQSAVQVLRVQPGETRTLPVTLPVRLEAGEYRVRLRIPPPGGHPARYVSADLRVWRRTDPVERTPWPLLYRLAVRLSGAQTHVLQDAGGRLSFKFVDDLSLAAALGTLRRWRLDPGRVDLRAAPPVRLPTNTNPYWPVSRRVTVTPRGSGFTFTLTLTNRAGEALNIWHHPCDPVAVERVQDSAYVYQHGNGPCPTVPNTPATLRPGESVRREVRWDGRDSLGRRVPPGEYRVRFAFGAATGETVFTPK</sequence>
<protein>
    <recommendedName>
        <fullName evidence="4">Intracellular proteinase inhibitor BsuPI domain-containing protein</fullName>
    </recommendedName>
</protein>
<keyword evidence="1" id="KW-0732">Signal</keyword>
<evidence type="ECO:0000256" key="1">
    <source>
        <dbReference type="SAM" id="SignalP"/>
    </source>
</evidence>
<dbReference type="Gene3D" id="2.60.40.2360">
    <property type="entry name" value="Intracellular proteinase inhibitor BsuPI"/>
    <property type="match status" value="1"/>
</dbReference>
<dbReference type="AlphaFoldDB" id="A0A7X1NU94"/>
<dbReference type="Proteomes" id="UP000484842">
    <property type="component" value="Unassembled WGS sequence"/>
</dbReference>
<feature type="signal peptide" evidence="1">
    <location>
        <begin position="1"/>
        <end position="20"/>
    </location>
</feature>
<evidence type="ECO:0000313" key="3">
    <source>
        <dbReference type="Proteomes" id="UP000484842"/>
    </source>
</evidence>
<feature type="chain" id="PRO_5030602995" description="Intracellular proteinase inhibitor BsuPI domain-containing protein" evidence="1">
    <location>
        <begin position="21"/>
        <end position="336"/>
    </location>
</feature>
<reference evidence="2 3" key="1">
    <citation type="submission" date="2019-10" db="EMBL/GenBank/DDBJ databases">
        <title>Deinococcus sp. isolated from soil.</title>
        <authorList>
            <person name="Li Y."/>
            <person name="Wang J."/>
        </authorList>
    </citation>
    <scope>NUCLEOTIDE SEQUENCE [LARGE SCALE GENOMIC DNA]</scope>
    <source>
        <strain evidence="2 3">SDU3-2</strain>
    </source>
</reference>
<evidence type="ECO:0000313" key="2">
    <source>
        <dbReference type="EMBL" id="MPY65556.1"/>
    </source>
</evidence>